<proteinExistence type="inferred from homology"/>
<evidence type="ECO:0000313" key="5">
    <source>
        <dbReference type="EMBL" id="PIS41011.1"/>
    </source>
</evidence>
<protein>
    <submittedName>
        <fullName evidence="5">Fe-S cluster assembly ATPase SufC</fullName>
    </submittedName>
</protein>
<dbReference type="PANTHER" id="PTHR43204">
    <property type="entry name" value="ABC TRANSPORTER I FAMILY MEMBER 6, CHLOROPLASTIC"/>
    <property type="match status" value="1"/>
</dbReference>
<dbReference type="InterPro" id="IPR027417">
    <property type="entry name" value="P-loop_NTPase"/>
</dbReference>
<dbReference type="Gene3D" id="3.40.50.300">
    <property type="entry name" value="P-loop containing nucleotide triphosphate hydrolases"/>
    <property type="match status" value="1"/>
</dbReference>
<dbReference type="Pfam" id="PF00005">
    <property type="entry name" value="ABC_tran"/>
    <property type="match status" value="1"/>
</dbReference>
<dbReference type="AlphaFoldDB" id="A0A2H0YR83"/>
<dbReference type="NCBIfam" id="TIGR01978">
    <property type="entry name" value="sufC"/>
    <property type="match status" value="1"/>
</dbReference>
<evidence type="ECO:0000256" key="2">
    <source>
        <dbReference type="ARBA" id="ARBA00022741"/>
    </source>
</evidence>
<organism evidence="5 6">
    <name type="scientific">Candidatus Kerfeldbacteria bacterium CG08_land_8_20_14_0_20_43_14</name>
    <dbReference type="NCBI Taxonomy" id="2014246"/>
    <lineage>
        <taxon>Bacteria</taxon>
        <taxon>Candidatus Kerfeldiibacteriota</taxon>
    </lineage>
</organism>
<sequence length="242" mass="26928">MSLRILNLKVKVEQKLILSGINLEIKPGEIQALMGPNGSGKSTLACALMGHPHYHISQGRIFLDSRSIEKLPSEQRAKLGLFLSFQHSVGISGVSVRNFLRASLKALKGEIDLQKFLNDLDQEAKLLKMPLDFAKRSLNEGFSGGEIKRLEILQLLMLKPRYAILDEIDSGLDIDALRIVSRGILRAQKLGVGVLIITHYSRILKYLQPDKIHVLIQGKIIKSGGKDLAKKLEKTGYEAWAK</sequence>
<dbReference type="EMBL" id="PEXW01000008">
    <property type="protein sequence ID" value="PIS41011.1"/>
    <property type="molecule type" value="Genomic_DNA"/>
</dbReference>
<dbReference type="Proteomes" id="UP000236845">
    <property type="component" value="Unassembled WGS sequence"/>
</dbReference>
<reference evidence="6" key="1">
    <citation type="submission" date="2017-09" db="EMBL/GenBank/DDBJ databases">
        <title>Depth-based differentiation of microbial function through sediment-hosted aquifers and enrichment of novel symbionts in the deep terrestrial subsurface.</title>
        <authorList>
            <person name="Probst A.J."/>
            <person name="Ladd B."/>
            <person name="Jarett J.K."/>
            <person name="Geller-Mcgrath D.E."/>
            <person name="Sieber C.M.K."/>
            <person name="Emerson J.B."/>
            <person name="Anantharaman K."/>
            <person name="Thomas B.C."/>
            <person name="Malmstrom R."/>
            <person name="Stieglmeier M."/>
            <person name="Klingl A."/>
            <person name="Woyke T."/>
            <person name="Ryan C.M."/>
            <person name="Banfield J.F."/>
        </authorList>
    </citation>
    <scope>NUCLEOTIDE SEQUENCE [LARGE SCALE GENOMIC DNA]</scope>
</reference>
<dbReference type="GO" id="GO:0005524">
    <property type="term" value="F:ATP binding"/>
    <property type="evidence" value="ECO:0007669"/>
    <property type="project" value="UniProtKB-KW"/>
</dbReference>
<accession>A0A2H0YR83</accession>
<dbReference type="GO" id="GO:0016887">
    <property type="term" value="F:ATP hydrolysis activity"/>
    <property type="evidence" value="ECO:0007669"/>
    <property type="project" value="InterPro"/>
</dbReference>
<evidence type="ECO:0000313" key="6">
    <source>
        <dbReference type="Proteomes" id="UP000236845"/>
    </source>
</evidence>
<dbReference type="PROSITE" id="PS50893">
    <property type="entry name" value="ABC_TRANSPORTER_2"/>
    <property type="match status" value="1"/>
</dbReference>
<keyword evidence="3" id="KW-0067">ATP-binding</keyword>
<dbReference type="SMART" id="SM00382">
    <property type="entry name" value="AAA"/>
    <property type="match status" value="1"/>
</dbReference>
<dbReference type="SUPFAM" id="SSF52540">
    <property type="entry name" value="P-loop containing nucleoside triphosphate hydrolases"/>
    <property type="match status" value="1"/>
</dbReference>
<evidence type="ECO:0000259" key="4">
    <source>
        <dbReference type="PROSITE" id="PS50893"/>
    </source>
</evidence>
<feature type="domain" description="ABC transporter" evidence="4">
    <location>
        <begin position="3"/>
        <end position="242"/>
    </location>
</feature>
<keyword evidence="2" id="KW-0547">Nucleotide-binding</keyword>
<comment type="similarity">
    <text evidence="1">Belongs to the ABC transporter superfamily. Ycf16 family.</text>
</comment>
<name>A0A2H0YR83_9BACT</name>
<dbReference type="CDD" id="cd03217">
    <property type="entry name" value="ABC_FeS_Assembly"/>
    <property type="match status" value="1"/>
</dbReference>
<evidence type="ECO:0000256" key="1">
    <source>
        <dbReference type="ARBA" id="ARBA00006216"/>
    </source>
</evidence>
<dbReference type="InterPro" id="IPR003593">
    <property type="entry name" value="AAA+_ATPase"/>
</dbReference>
<dbReference type="PANTHER" id="PTHR43204:SF1">
    <property type="entry name" value="ABC TRANSPORTER I FAMILY MEMBER 6, CHLOROPLASTIC"/>
    <property type="match status" value="1"/>
</dbReference>
<gene>
    <name evidence="5" type="primary">sufC</name>
    <name evidence="5" type="ORF">COT26_00300</name>
</gene>
<dbReference type="InterPro" id="IPR003439">
    <property type="entry name" value="ABC_transporter-like_ATP-bd"/>
</dbReference>
<evidence type="ECO:0000256" key="3">
    <source>
        <dbReference type="ARBA" id="ARBA00022840"/>
    </source>
</evidence>
<dbReference type="InterPro" id="IPR017871">
    <property type="entry name" value="ABC_transporter-like_CS"/>
</dbReference>
<dbReference type="PROSITE" id="PS00211">
    <property type="entry name" value="ABC_TRANSPORTER_1"/>
    <property type="match status" value="1"/>
</dbReference>
<dbReference type="InterPro" id="IPR010230">
    <property type="entry name" value="FeS-cluster_ATPase_SufC"/>
</dbReference>
<comment type="caution">
    <text evidence="5">The sequence shown here is derived from an EMBL/GenBank/DDBJ whole genome shotgun (WGS) entry which is preliminary data.</text>
</comment>